<dbReference type="InterPro" id="IPR020843">
    <property type="entry name" value="ER"/>
</dbReference>
<dbReference type="Pfam" id="PF08240">
    <property type="entry name" value="ADH_N"/>
    <property type="match status" value="1"/>
</dbReference>
<dbReference type="OrthoDB" id="3175656at2"/>
<keyword evidence="2" id="KW-0862">Zinc</keyword>
<sequence length="334" mass="35798">MPMHAIALTEGLPVDDERSLVDVELPDPVPAPHDLLIEVRAASVNPVDVKQRASSPALAAPRVLGFDGAGVVRAIGSAVTLFRPGDEVWWAGQLDRQGSDADLQLVDERIVGRKPSSLGFAEAAALPLTTITAWESLFDKLRLDASSEGALLVVGATGGVGSILLQLVRELLPGVRTVATASNPENAQWVRSLGASAVANHHGDLVGDTLAAEPDGVDWIFSAHSAGRSEDFARLLKPFGGVVAIDNAQQIDLDTFKPKSLSWHWEFMFTRPVQRTPDMVKQHELLDAVADLVDAGRITTTLQTTLRGWDAAAFREAHRLVESGRTVGKVVVER</sequence>
<dbReference type="EMBL" id="CP042305">
    <property type="protein sequence ID" value="QDZ14803.1"/>
    <property type="molecule type" value="Genomic_DNA"/>
</dbReference>
<keyword evidence="1" id="KW-0521">NADP</keyword>
<keyword evidence="2" id="KW-0479">Metal-binding</keyword>
<evidence type="ECO:0000313" key="4">
    <source>
        <dbReference type="EMBL" id="QDZ14803.1"/>
    </source>
</evidence>
<dbReference type="AlphaFoldDB" id="A0A5B8M384"/>
<evidence type="ECO:0000256" key="1">
    <source>
        <dbReference type="ARBA" id="ARBA00022857"/>
    </source>
</evidence>
<evidence type="ECO:0000313" key="5">
    <source>
        <dbReference type="Proteomes" id="UP000320216"/>
    </source>
</evidence>
<feature type="domain" description="Enoyl reductase (ER)" evidence="3">
    <location>
        <begin position="11"/>
        <end position="332"/>
    </location>
</feature>
<reference evidence="4 5" key="1">
    <citation type="submission" date="2019-07" db="EMBL/GenBank/DDBJ databases">
        <title>Full genome sequence of Humibacter sp. WJ7-1.</title>
        <authorList>
            <person name="Im W.-T."/>
        </authorList>
    </citation>
    <scope>NUCLEOTIDE SEQUENCE [LARGE SCALE GENOMIC DNA]</scope>
    <source>
        <strain evidence="4 5">WJ7-1</strain>
    </source>
</reference>
<dbReference type="Pfam" id="PF13602">
    <property type="entry name" value="ADH_zinc_N_2"/>
    <property type="match status" value="1"/>
</dbReference>
<dbReference type="InterPro" id="IPR011032">
    <property type="entry name" value="GroES-like_sf"/>
</dbReference>
<protein>
    <recommendedName>
        <fullName evidence="2">Zinc-type alcohol dehydrogenase-like protein</fullName>
    </recommendedName>
</protein>
<dbReference type="SMART" id="SM00829">
    <property type="entry name" value="PKS_ER"/>
    <property type="match status" value="1"/>
</dbReference>
<dbReference type="SUPFAM" id="SSF51735">
    <property type="entry name" value="NAD(P)-binding Rossmann-fold domains"/>
    <property type="match status" value="1"/>
</dbReference>
<dbReference type="InterPro" id="IPR014182">
    <property type="entry name" value="ADH_Zn_typ-1"/>
</dbReference>
<accession>A0A5B8M384</accession>
<organism evidence="4 5">
    <name type="scientific">Humibacter ginsenosidimutans</name>
    <dbReference type="NCBI Taxonomy" id="2599293"/>
    <lineage>
        <taxon>Bacteria</taxon>
        <taxon>Bacillati</taxon>
        <taxon>Actinomycetota</taxon>
        <taxon>Actinomycetes</taxon>
        <taxon>Micrococcales</taxon>
        <taxon>Microbacteriaceae</taxon>
        <taxon>Humibacter</taxon>
    </lineage>
</organism>
<dbReference type="InterPro" id="IPR013154">
    <property type="entry name" value="ADH-like_N"/>
</dbReference>
<dbReference type="Proteomes" id="UP000320216">
    <property type="component" value="Chromosome"/>
</dbReference>
<proteinExistence type="inferred from homology"/>
<name>A0A5B8M384_9MICO</name>
<evidence type="ECO:0000259" key="3">
    <source>
        <dbReference type="SMART" id="SM00829"/>
    </source>
</evidence>
<dbReference type="PANTHER" id="PTHR44154:SF1">
    <property type="entry name" value="QUINONE OXIDOREDUCTASE"/>
    <property type="match status" value="1"/>
</dbReference>
<dbReference type="SUPFAM" id="SSF50129">
    <property type="entry name" value="GroES-like"/>
    <property type="match status" value="1"/>
</dbReference>
<gene>
    <name evidence="4" type="ORF">FPZ11_08565</name>
</gene>
<dbReference type="Gene3D" id="3.90.180.10">
    <property type="entry name" value="Medium-chain alcohol dehydrogenases, catalytic domain"/>
    <property type="match status" value="1"/>
</dbReference>
<dbReference type="CDD" id="cd08252">
    <property type="entry name" value="AL_MDR"/>
    <property type="match status" value="1"/>
</dbReference>
<comment type="similarity">
    <text evidence="2">Belongs to the zinc-containing alcohol dehydrogenase family. Quinone oxidoreductase subfamily.</text>
</comment>
<dbReference type="GO" id="GO:0016491">
    <property type="term" value="F:oxidoreductase activity"/>
    <property type="evidence" value="ECO:0007669"/>
    <property type="project" value="UniProtKB-KW"/>
</dbReference>
<evidence type="ECO:0000256" key="2">
    <source>
        <dbReference type="RuleBase" id="RU364000"/>
    </source>
</evidence>
<dbReference type="Gene3D" id="3.40.50.720">
    <property type="entry name" value="NAD(P)-binding Rossmann-like Domain"/>
    <property type="match status" value="1"/>
</dbReference>
<dbReference type="NCBIfam" id="TIGR02817">
    <property type="entry name" value="adh_fam_1"/>
    <property type="match status" value="1"/>
</dbReference>
<dbReference type="InterPro" id="IPR051603">
    <property type="entry name" value="Zinc-ADH_QOR/CCCR"/>
</dbReference>
<dbReference type="PANTHER" id="PTHR44154">
    <property type="entry name" value="QUINONE OXIDOREDUCTASE"/>
    <property type="match status" value="1"/>
</dbReference>
<dbReference type="InterPro" id="IPR036291">
    <property type="entry name" value="NAD(P)-bd_dom_sf"/>
</dbReference>
<dbReference type="KEGG" id="huw:FPZ11_08565"/>
<keyword evidence="2" id="KW-0560">Oxidoreductase</keyword>
<dbReference type="GO" id="GO:0008270">
    <property type="term" value="F:zinc ion binding"/>
    <property type="evidence" value="ECO:0007669"/>
    <property type="project" value="InterPro"/>
</dbReference>
<keyword evidence="5" id="KW-1185">Reference proteome</keyword>